<dbReference type="GO" id="GO:0005506">
    <property type="term" value="F:iron ion binding"/>
    <property type="evidence" value="ECO:0007669"/>
    <property type="project" value="InterPro"/>
</dbReference>
<dbReference type="PANTHER" id="PTHR10869">
    <property type="entry name" value="PROLYL 4-HYDROXYLASE ALPHA SUBUNIT"/>
    <property type="match status" value="1"/>
</dbReference>
<protein>
    <recommendedName>
        <fullName evidence="6">Prolyl 4-hydroxylase alpha subunit domain-containing protein</fullName>
    </recommendedName>
</protein>
<name>A0A9P9WK98_9PEZI</name>
<reference evidence="7" key="1">
    <citation type="submission" date="2021-03" db="EMBL/GenBank/DDBJ databases">
        <title>Revisited historic fungal species revealed as producer of novel bioactive compounds through whole genome sequencing and comparative genomics.</title>
        <authorList>
            <person name="Vignolle G.A."/>
            <person name="Hochenegger N."/>
            <person name="Mach R.L."/>
            <person name="Mach-Aigner A.R."/>
            <person name="Javad Rahimi M."/>
            <person name="Salim K.A."/>
            <person name="Chan C.M."/>
            <person name="Lim L.B.L."/>
            <person name="Cai F."/>
            <person name="Druzhinina I.S."/>
            <person name="U'Ren J.M."/>
            <person name="Derntl C."/>
        </authorList>
    </citation>
    <scope>NUCLEOTIDE SEQUENCE</scope>
    <source>
        <strain evidence="7">TUCIM 5799</strain>
    </source>
</reference>
<dbReference type="Gene3D" id="2.60.120.620">
    <property type="entry name" value="q2cbj1_9rhob like domain"/>
    <property type="match status" value="1"/>
</dbReference>
<comment type="caution">
    <text evidence="7">The sequence shown here is derived from an EMBL/GenBank/DDBJ whole genome shotgun (WGS) entry which is preliminary data.</text>
</comment>
<dbReference type="EMBL" id="JAFIMR010000018">
    <property type="protein sequence ID" value="KAI1867457.1"/>
    <property type="molecule type" value="Genomic_DNA"/>
</dbReference>
<evidence type="ECO:0000313" key="8">
    <source>
        <dbReference type="Proteomes" id="UP000829685"/>
    </source>
</evidence>
<keyword evidence="8" id="KW-1185">Reference proteome</keyword>
<evidence type="ECO:0000313" key="7">
    <source>
        <dbReference type="EMBL" id="KAI1867457.1"/>
    </source>
</evidence>
<dbReference type="InterPro" id="IPR044862">
    <property type="entry name" value="Pro_4_hyd_alph_FE2OG_OXY"/>
</dbReference>
<evidence type="ECO:0000256" key="3">
    <source>
        <dbReference type="ARBA" id="ARBA00022964"/>
    </source>
</evidence>
<dbReference type="GO" id="GO:0031418">
    <property type="term" value="F:L-ascorbic acid binding"/>
    <property type="evidence" value="ECO:0007669"/>
    <property type="project" value="InterPro"/>
</dbReference>
<comment type="cofactor">
    <cofactor evidence="1">
        <name>L-ascorbate</name>
        <dbReference type="ChEBI" id="CHEBI:38290"/>
    </cofactor>
</comment>
<accession>A0A9P9WK98</accession>
<gene>
    <name evidence="7" type="ORF">JX265_007259</name>
</gene>
<keyword evidence="5" id="KW-0408">Iron</keyword>
<dbReference type="InterPro" id="IPR045054">
    <property type="entry name" value="P4HA-like"/>
</dbReference>
<keyword evidence="4" id="KW-0560">Oxidoreductase</keyword>
<dbReference type="SMART" id="SM00702">
    <property type="entry name" value="P4Hc"/>
    <property type="match status" value="1"/>
</dbReference>
<feature type="domain" description="Prolyl 4-hydroxylase alpha subunit" evidence="6">
    <location>
        <begin position="30"/>
        <end position="231"/>
    </location>
</feature>
<evidence type="ECO:0000256" key="5">
    <source>
        <dbReference type="ARBA" id="ARBA00023004"/>
    </source>
</evidence>
<dbReference type="Pfam" id="PF13640">
    <property type="entry name" value="2OG-FeII_Oxy_3"/>
    <property type="match status" value="1"/>
</dbReference>
<keyword evidence="3" id="KW-0223">Dioxygenase</keyword>
<dbReference type="SUPFAM" id="SSF51197">
    <property type="entry name" value="Clavaminate synthase-like"/>
    <property type="match status" value="1"/>
</dbReference>
<evidence type="ECO:0000256" key="2">
    <source>
        <dbReference type="ARBA" id="ARBA00022723"/>
    </source>
</evidence>
<evidence type="ECO:0000256" key="4">
    <source>
        <dbReference type="ARBA" id="ARBA00023002"/>
    </source>
</evidence>
<proteinExistence type="predicted"/>
<organism evidence="7 8">
    <name type="scientific">Neoarthrinium moseri</name>
    <dbReference type="NCBI Taxonomy" id="1658444"/>
    <lineage>
        <taxon>Eukaryota</taxon>
        <taxon>Fungi</taxon>
        <taxon>Dikarya</taxon>
        <taxon>Ascomycota</taxon>
        <taxon>Pezizomycotina</taxon>
        <taxon>Sordariomycetes</taxon>
        <taxon>Xylariomycetidae</taxon>
        <taxon>Amphisphaeriales</taxon>
        <taxon>Apiosporaceae</taxon>
        <taxon>Neoarthrinium</taxon>
    </lineage>
</organism>
<evidence type="ECO:0000256" key="1">
    <source>
        <dbReference type="ARBA" id="ARBA00001961"/>
    </source>
</evidence>
<sequence>MKLTDILSGPTPPTASVKPVHFKDTGIDDKWAVVIEDLLTPTECEDLRSLVEPLDGEPWPAATLTAYSGLAVHQQETRRCGRIIFSSPVVAEALLARIMPFLPENITTLWNAMDITGAIPAVRKERWQISNLSEDLRFLKYEAGDYFKPHCDAVTSIGGKRSFLTVHLYLNHEGLEGGATSFMLDYKDPENNYVKVDPKAGSVLVFQQRDLYHEGSLVTKGTKYTVRTDVLYEKV</sequence>
<dbReference type="PANTHER" id="PTHR10869:SF241">
    <property type="entry name" value="FE2OG DIOXYGENASE DOMAIN-CONTAINING PROTEIN"/>
    <property type="match status" value="1"/>
</dbReference>
<dbReference type="Proteomes" id="UP000829685">
    <property type="component" value="Unassembled WGS sequence"/>
</dbReference>
<dbReference type="InterPro" id="IPR006620">
    <property type="entry name" value="Pro_4_hyd_alph"/>
</dbReference>
<dbReference type="AlphaFoldDB" id="A0A9P9WK98"/>
<keyword evidence="2" id="KW-0479">Metal-binding</keyword>
<dbReference type="GO" id="GO:0004656">
    <property type="term" value="F:procollagen-proline 4-dioxygenase activity"/>
    <property type="evidence" value="ECO:0007669"/>
    <property type="project" value="TreeGrafter"/>
</dbReference>
<evidence type="ECO:0000259" key="6">
    <source>
        <dbReference type="SMART" id="SM00702"/>
    </source>
</evidence>
<dbReference type="GO" id="GO:0005783">
    <property type="term" value="C:endoplasmic reticulum"/>
    <property type="evidence" value="ECO:0007669"/>
    <property type="project" value="TreeGrafter"/>
</dbReference>